<accession>A0ACC0KJH9</accession>
<comment type="caution">
    <text evidence="1">The sequence shown here is derived from an EMBL/GenBank/DDBJ whole genome shotgun (WGS) entry which is preliminary data.</text>
</comment>
<organism evidence="1 2">
    <name type="scientific">Choristoneura fumiferana</name>
    <name type="common">Spruce budworm moth</name>
    <name type="synonym">Archips fumiferana</name>
    <dbReference type="NCBI Taxonomy" id="7141"/>
    <lineage>
        <taxon>Eukaryota</taxon>
        <taxon>Metazoa</taxon>
        <taxon>Ecdysozoa</taxon>
        <taxon>Arthropoda</taxon>
        <taxon>Hexapoda</taxon>
        <taxon>Insecta</taxon>
        <taxon>Pterygota</taxon>
        <taxon>Neoptera</taxon>
        <taxon>Endopterygota</taxon>
        <taxon>Lepidoptera</taxon>
        <taxon>Glossata</taxon>
        <taxon>Ditrysia</taxon>
        <taxon>Tortricoidea</taxon>
        <taxon>Tortricidae</taxon>
        <taxon>Tortricinae</taxon>
        <taxon>Choristoneura</taxon>
    </lineage>
</organism>
<dbReference type="Proteomes" id="UP001064048">
    <property type="component" value="Chromosome 17"/>
</dbReference>
<proteinExistence type="predicted"/>
<keyword evidence="2" id="KW-1185">Reference proteome</keyword>
<evidence type="ECO:0000313" key="2">
    <source>
        <dbReference type="Proteomes" id="UP001064048"/>
    </source>
</evidence>
<sequence>MLGFGSVFFEKNSLLTTVTLTECEILYIGRNEFYHILKRYPKEWSHIEHCTNRFKTAFYDLVKVNMDKYSHHAQQGRKESEYVEAHITKKITRKLNAAEVVQKTTETTMPIEPPYKKPKRKWNNPESKLMKYWMPIRAVSVVLFIVLTSVQGGCGAHYRGIIKPFTLSCYVLSYIDMILKCFMGYYDDRGIVIYSPLKCTLNYLSHGFILDVIAVFPWFRYIQNVPKVKLDHDWELLINAICKFARVHLLLGYFNYLADNPMVHVAIIVIIKWQVTLLLLMLIVSHYLILTCAKFEWDDAYSVNVTRRDTCWLPPYVQFDQYPNTHQQHLLFGESFSLTQSAFMRIFMGMFRINRKDFTLGAVLFSLGIVYWCVCCYSLVYLTLSLRGSTLFQHAVTSLSKFLHAERLEDELIQRSLAHFSYWWKRTKGIAIENLRSKTLSVIFSQDLNYFFFKQTLGTGLDSLLKGGEQIQRELACTGVQFYYLPGWTIMREQDLNPWVYVVHRGKVVITQDGKTLAYLTKGSIFGQIDGVGHRPVRVSAHTVDHVDILQIPAKAFQDNIDDEVRANIRNNPQSQQDYMQVKKSFKENPYNTVRYLLRGNKIIQLPWMQEPVEAHSNAWYNRWLALVWVIEPLCSAAIVLMLNTLPLDLLHEMLWVLLILDLIHLAYLVSEFYAMQLVVTETRWNWIPELALQAPLCLREDLLGSLYSHHLETLPLFRSLPSYFTRQLAARLQRVVVFSGKPVVEEGDIFACIYFIHEGAVEKWYTDPSGESRMVSLLTTNGFFGLIPGLFPDSPHHFTYITRTVVDMVYLRFRDWQDLLEGYPDIKRDLYTAAKQLKSDLGKV</sequence>
<name>A0ACC0KJH9_CHOFU</name>
<reference evidence="1 2" key="1">
    <citation type="journal article" date="2022" name="Genome Biol. Evol.">
        <title>The Spruce Budworm Genome: Reconstructing the Evolutionary History of Antifreeze Proteins.</title>
        <authorList>
            <person name="Beliveau C."/>
            <person name="Gagne P."/>
            <person name="Picq S."/>
            <person name="Vernygora O."/>
            <person name="Keeling C.I."/>
            <person name="Pinkney K."/>
            <person name="Doucet D."/>
            <person name="Wen F."/>
            <person name="Johnston J.S."/>
            <person name="Maaroufi H."/>
            <person name="Boyle B."/>
            <person name="Laroche J."/>
            <person name="Dewar K."/>
            <person name="Juretic N."/>
            <person name="Blackburn G."/>
            <person name="Nisole A."/>
            <person name="Brunet B."/>
            <person name="Brandao M."/>
            <person name="Lumley L."/>
            <person name="Duan J."/>
            <person name="Quan G."/>
            <person name="Lucarotti C.J."/>
            <person name="Roe A.D."/>
            <person name="Sperling F.A.H."/>
            <person name="Levesque R.C."/>
            <person name="Cusson M."/>
        </authorList>
    </citation>
    <scope>NUCLEOTIDE SEQUENCE [LARGE SCALE GENOMIC DNA]</scope>
    <source>
        <strain evidence="1">Glfc:IPQL:Cfum</strain>
    </source>
</reference>
<gene>
    <name evidence="1" type="ORF">MSG28_010114</name>
</gene>
<protein>
    <submittedName>
        <fullName evidence="1">Uncharacterized protein</fullName>
    </submittedName>
</protein>
<evidence type="ECO:0000313" key="1">
    <source>
        <dbReference type="EMBL" id="KAI8436588.1"/>
    </source>
</evidence>
<dbReference type="EMBL" id="CM046117">
    <property type="protein sequence ID" value="KAI8436588.1"/>
    <property type="molecule type" value="Genomic_DNA"/>
</dbReference>